<keyword evidence="2" id="KW-1185">Reference proteome</keyword>
<proteinExistence type="predicted"/>
<comment type="caution">
    <text evidence="1">The sequence shown here is derived from an EMBL/GenBank/DDBJ whole genome shotgun (WGS) entry which is preliminary data.</text>
</comment>
<name>A0A9P4IFP1_9PEZI</name>
<gene>
    <name evidence="1" type="ORF">NA57DRAFT_56437</name>
</gene>
<dbReference type="EMBL" id="ML978126">
    <property type="protein sequence ID" value="KAF2098797.1"/>
    <property type="molecule type" value="Genomic_DNA"/>
</dbReference>
<evidence type="ECO:0000313" key="1">
    <source>
        <dbReference type="EMBL" id="KAF2098797.1"/>
    </source>
</evidence>
<sequence length="151" mass="16802">MAPVDLSPVTVPWGSSLFLARFSVLCLSYHLVLAWEISSSYSIPTQSRLQAYYLHTKFPQYKRYPTFSPSTVPTTPALELPYSCAILDDRSRAPSSLKQRLRQLPALFRTLAVSPFKTPESHSTTTALSSYVSALGYLIERVAFPLELAVG</sequence>
<accession>A0A9P4IFP1</accession>
<evidence type="ECO:0000313" key="2">
    <source>
        <dbReference type="Proteomes" id="UP000799772"/>
    </source>
</evidence>
<dbReference type="Proteomes" id="UP000799772">
    <property type="component" value="Unassembled WGS sequence"/>
</dbReference>
<protein>
    <submittedName>
        <fullName evidence="1">Uncharacterized protein</fullName>
    </submittedName>
</protein>
<organism evidence="1 2">
    <name type="scientific">Rhizodiscina lignyota</name>
    <dbReference type="NCBI Taxonomy" id="1504668"/>
    <lineage>
        <taxon>Eukaryota</taxon>
        <taxon>Fungi</taxon>
        <taxon>Dikarya</taxon>
        <taxon>Ascomycota</taxon>
        <taxon>Pezizomycotina</taxon>
        <taxon>Dothideomycetes</taxon>
        <taxon>Pleosporomycetidae</taxon>
        <taxon>Aulographales</taxon>
        <taxon>Rhizodiscinaceae</taxon>
        <taxon>Rhizodiscina</taxon>
    </lineage>
</organism>
<dbReference type="AlphaFoldDB" id="A0A9P4IFP1"/>
<reference evidence="1" key="1">
    <citation type="journal article" date="2020" name="Stud. Mycol.">
        <title>101 Dothideomycetes genomes: a test case for predicting lifestyles and emergence of pathogens.</title>
        <authorList>
            <person name="Haridas S."/>
            <person name="Albert R."/>
            <person name="Binder M."/>
            <person name="Bloem J."/>
            <person name="Labutti K."/>
            <person name="Salamov A."/>
            <person name="Andreopoulos B."/>
            <person name="Baker S."/>
            <person name="Barry K."/>
            <person name="Bills G."/>
            <person name="Bluhm B."/>
            <person name="Cannon C."/>
            <person name="Castanera R."/>
            <person name="Culley D."/>
            <person name="Daum C."/>
            <person name="Ezra D."/>
            <person name="Gonzalez J."/>
            <person name="Henrissat B."/>
            <person name="Kuo A."/>
            <person name="Liang C."/>
            <person name="Lipzen A."/>
            <person name="Lutzoni F."/>
            <person name="Magnuson J."/>
            <person name="Mondo S."/>
            <person name="Nolan M."/>
            <person name="Ohm R."/>
            <person name="Pangilinan J."/>
            <person name="Park H.-J."/>
            <person name="Ramirez L."/>
            <person name="Alfaro M."/>
            <person name="Sun H."/>
            <person name="Tritt A."/>
            <person name="Yoshinaga Y."/>
            <person name="Zwiers L.-H."/>
            <person name="Turgeon B."/>
            <person name="Goodwin S."/>
            <person name="Spatafora J."/>
            <person name="Crous P."/>
            <person name="Grigoriev I."/>
        </authorList>
    </citation>
    <scope>NUCLEOTIDE SEQUENCE</scope>
    <source>
        <strain evidence="1">CBS 133067</strain>
    </source>
</reference>